<evidence type="ECO:0000256" key="1">
    <source>
        <dbReference type="RuleBase" id="RU365010"/>
    </source>
</evidence>
<keyword evidence="1" id="KW-0493">Microtubule</keyword>
<dbReference type="GO" id="GO:0005874">
    <property type="term" value="C:microtubule"/>
    <property type="evidence" value="ECO:0007669"/>
    <property type="project" value="UniProtKB-KW"/>
</dbReference>
<dbReference type="GO" id="GO:0045505">
    <property type="term" value="F:dynein intermediate chain binding"/>
    <property type="evidence" value="ECO:0007669"/>
    <property type="project" value="TreeGrafter"/>
</dbReference>
<dbReference type="InterPro" id="IPR001372">
    <property type="entry name" value="Dynein_light_chain_typ-1/2"/>
</dbReference>
<keyword evidence="3" id="KW-1185">Reference proteome</keyword>
<comment type="subcellular location">
    <subcellularLocation>
        <location evidence="1">Cytoplasm</location>
        <location evidence="1">Cytoskeleton</location>
    </subcellularLocation>
</comment>
<dbReference type="AlphaFoldDB" id="A0A0R3ULJ4"/>
<keyword evidence="1" id="KW-0505">Motor protein</keyword>
<gene>
    <name evidence="2" type="ORF">MCOS_LOCUS8552</name>
</gene>
<sequence length="140" mass="15822">MPHAKAYVKQADMLEQMQQEAVNHAYEALHCNQQYMDIAKHLRSHFDRCYGPSWSCVVGKDFGTSGTSIMSSGGYGRSEAKAIIKETDMLEELQQQAANCAYDALQHHQQYMDIARYVRKQFDDLYGPSWSCIVGADFGA</sequence>
<dbReference type="STRING" id="53468.A0A0R3ULJ4"/>
<evidence type="ECO:0000313" key="3">
    <source>
        <dbReference type="Proteomes" id="UP000267029"/>
    </source>
</evidence>
<dbReference type="PANTHER" id="PTHR11886:SF35">
    <property type="entry name" value="DYNEIN LIGHT CHAIN"/>
    <property type="match status" value="1"/>
</dbReference>
<dbReference type="Pfam" id="PF01221">
    <property type="entry name" value="Dynein_light"/>
    <property type="match status" value="2"/>
</dbReference>
<reference evidence="2 3" key="1">
    <citation type="submission" date="2018-10" db="EMBL/GenBank/DDBJ databases">
        <authorList>
            <consortium name="Pathogen Informatics"/>
        </authorList>
    </citation>
    <scope>NUCLEOTIDE SEQUENCE [LARGE SCALE GENOMIC DNA]</scope>
</reference>
<comment type="similarity">
    <text evidence="1">Belongs to the dynein light chain family.</text>
</comment>
<dbReference type="GO" id="GO:0005868">
    <property type="term" value="C:cytoplasmic dynein complex"/>
    <property type="evidence" value="ECO:0007669"/>
    <property type="project" value="TreeGrafter"/>
</dbReference>
<proteinExistence type="inferred from homology"/>
<dbReference type="SMART" id="SM01375">
    <property type="entry name" value="Dynein_light"/>
    <property type="match status" value="2"/>
</dbReference>
<dbReference type="PANTHER" id="PTHR11886">
    <property type="entry name" value="DYNEIN LIGHT CHAIN"/>
    <property type="match status" value="1"/>
</dbReference>
<name>A0A0R3ULJ4_MESCO</name>
<dbReference type="EMBL" id="UXSR01005531">
    <property type="protein sequence ID" value="VDD82549.1"/>
    <property type="molecule type" value="Genomic_DNA"/>
</dbReference>
<organism evidence="2 3">
    <name type="scientific">Mesocestoides corti</name>
    <name type="common">Flatworm</name>
    <dbReference type="NCBI Taxonomy" id="53468"/>
    <lineage>
        <taxon>Eukaryota</taxon>
        <taxon>Metazoa</taxon>
        <taxon>Spiralia</taxon>
        <taxon>Lophotrochozoa</taxon>
        <taxon>Platyhelminthes</taxon>
        <taxon>Cestoda</taxon>
        <taxon>Eucestoda</taxon>
        <taxon>Cyclophyllidea</taxon>
        <taxon>Mesocestoididae</taxon>
        <taxon>Mesocestoides</taxon>
    </lineage>
</organism>
<dbReference type="GO" id="GO:0007017">
    <property type="term" value="P:microtubule-based process"/>
    <property type="evidence" value="ECO:0007669"/>
    <property type="project" value="InterPro"/>
</dbReference>
<evidence type="ECO:0000313" key="2">
    <source>
        <dbReference type="EMBL" id="VDD82549.1"/>
    </source>
</evidence>
<dbReference type="SUPFAM" id="SSF54648">
    <property type="entry name" value="DLC"/>
    <property type="match status" value="2"/>
</dbReference>
<protein>
    <recommendedName>
        <fullName evidence="1">Dynein light chain</fullName>
    </recommendedName>
</protein>
<keyword evidence="1" id="KW-0206">Cytoskeleton</keyword>
<keyword evidence="1" id="KW-0963">Cytoplasm</keyword>
<accession>A0A0R3ULJ4</accession>
<dbReference type="Gene3D" id="3.30.740.10">
    <property type="entry name" value="Protein Inhibitor Of Neuronal Nitric Oxide Synthase"/>
    <property type="match status" value="2"/>
</dbReference>
<dbReference type="InterPro" id="IPR037177">
    <property type="entry name" value="DLC_sf"/>
</dbReference>
<keyword evidence="1" id="KW-0243">Dynein</keyword>
<dbReference type="OrthoDB" id="10033309at2759"/>
<dbReference type="Proteomes" id="UP000267029">
    <property type="component" value="Unassembled WGS sequence"/>
</dbReference>